<dbReference type="PANTHER" id="PTHR10543">
    <property type="entry name" value="BETA-CAROTENE DIOXYGENASE"/>
    <property type="match status" value="1"/>
</dbReference>
<evidence type="ECO:0000313" key="7">
    <source>
        <dbReference type="Proteomes" id="UP001370100"/>
    </source>
</evidence>
<evidence type="ECO:0000256" key="4">
    <source>
        <dbReference type="ARBA" id="ARBA00023004"/>
    </source>
</evidence>
<evidence type="ECO:0000313" key="6">
    <source>
        <dbReference type="EMBL" id="MEJ2885085.1"/>
    </source>
</evidence>
<dbReference type="EC" id="1.13.11.-" evidence="5"/>
<keyword evidence="7" id="KW-1185">Reference proteome</keyword>
<dbReference type="RefSeq" id="WP_337711579.1">
    <property type="nucleotide sequence ID" value="NZ_JBBEGL010000001.1"/>
</dbReference>
<dbReference type="EMBL" id="JBBEGL010000001">
    <property type="protein sequence ID" value="MEJ2885085.1"/>
    <property type="molecule type" value="Genomic_DNA"/>
</dbReference>
<keyword evidence="3 5" id="KW-0560">Oxidoreductase</keyword>
<protein>
    <recommendedName>
        <fullName evidence="5">Dioxygenase</fullName>
        <ecNumber evidence="5">1.13.11.-</ecNumber>
    </recommendedName>
</protein>
<proteinExistence type="inferred from homology"/>
<keyword evidence="5" id="KW-0223">Dioxygenase</keyword>
<evidence type="ECO:0000256" key="5">
    <source>
        <dbReference type="RuleBase" id="RU364048"/>
    </source>
</evidence>
<keyword evidence="2 5" id="KW-0479">Metal-binding</keyword>
<gene>
    <name evidence="6" type="ORF">WCD41_01375</name>
</gene>
<reference evidence="6 7" key="1">
    <citation type="submission" date="2024-03" db="EMBL/GenBank/DDBJ databases">
        <title>Actinomycetospora sp. OC33-EN06, a novel actinomycete isolated from wild orchid (Aerides multiflora).</title>
        <authorList>
            <person name="Suriyachadkun C."/>
        </authorList>
    </citation>
    <scope>NUCLEOTIDE SEQUENCE [LARGE SCALE GENOMIC DNA]</scope>
    <source>
        <strain evidence="6 7">OC33-EN06</strain>
    </source>
</reference>
<dbReference type="InterPro" id="IPR004294">
    <property type="entry name" value="Carotenoid_Oase"/>
</dbReference>
<name>A0ABU8MY80_9PSEU</name>
<comment type="similarity">
    <text evidence="1 5">Belongs to the carotenoid oxygenase family.</text>
</comment>
<evidence type="ECO:0000256" key="1">
    <source>
        <dbReference type="ARBA" id="ARBA00006787"/>
    </source>
</evidence>
<keyword evidence="4 5" id="KW-0408">Iron</keyword>
<comment type="cofactor">
    <cofactor evidence="5">
        <name>Fe(2+)</name>
        <dbReference type="ChEBI" id="CHEBI:29033"/>
    </cofactor>
    <text evidence="5">Binds 1 Fe(2+) ion per subunit.</text>
</comment>
<dbReference type="Pfam" id="PF03055">
    <property type="entry name" value="RPE65"/>
    <property type="match status" value="1"/>
</dbReference>
<evidence type="ECO:0000256" key="3">
    <source>
        <dbReference type="ARBA" id="ARBA00023002"/>
    </source>
</evidence>
<comment type="caution">
    <text evidence="6">The sequence shown here is derived from an EMBL/GenBank/DDBJ whole genome shotgun (WGS) entry which is preliminary data.</text>
</comment>
<dbReference type="Proteomes" id="UP001370100">
    <property type="component" value="Unassembled WGS sequence"/>
</dbReference>
<accession>A0ABU8MY80</accession>
<evidence type="ECO:0000256" key="2">
    <source>
        <dbReference type="ARBA" id="ARBA00022723"/>
    </source>
</evidence>
<sequence length="475" mass="50739">MTATLPGAPPPVDAAGNPHLSGVFEPVIDEIDAGDLEVTGELPPEMDGMYVRNGPNPRFTPLGSYIYPLEGDGMVHGLRVADGGARYANRFVHTPMLDAEIAAGQALWGGMMTGYTPDADAVGPSLAHVAKDLPDINVVRHGGRLLALAEAALPYALTPELATIGKETFGGTMPAGMCAHPKVDPRTGEMIMFCYGLEAPYLTWAVLGPDGSTRRLPTPLPDVDQPVMIHDMAITERFVVLVLGPLYFDMAAAMRGGSLLAWRPEDGTRIALIPRDGSPVRWAHTEAFWSWHSANAYDGDDGRVVLDLVAWAYPGGLTRTSDPNVGGISRAEIDPTTGTISRRFLTDPHGMEFPRVDDRRIGRPHGVVALGAKTGRVALPAGNFDAVLWLDPATEQSVTWDAGDLSVGEPCFVPKPGVEDTAAGWWVTFATDRTDRSSWFVVVAAADPGAGPIARVRIPVRVPLGLHGAWLPTEE</sequence>
<dbReference type="PANTHER" id="PTHR10543:SF89">
    <property type="entry name" value="CAROTENOID 9,10(9',10')-CLEAVAGE DIOXYGENASE 1"/>
    <property type="match status" value="1"/>
</dbReference>
<organism evidence="6 7">
    <name type="scientific">Actinomycetospora aeridis</name>
    <dbReference type="NCBI Taxonomy" id="3129231"/>
    <lineage>
        <taxon>Bacteria</taxon>
        <taxon>Bacillati</taxon>
        <taxon>Actinomycetota</taxon>
        <taxon>Actinomycetes</taxon>
        <taxon>Pseudonocardiales</taxon>
        <taxon>Pseudonocardiaceae</taxon>
        <taxon>Actinomycetospora</taxon>
    </lineage>
</organism>